<organism evidence="2 3">
    <name type="scientific">Roseovarius rhodophyticola</name>
    <dbReference type="NCBI Taxonomy" id="3080827"/>
    <lineage>
        <taxon>Bacteria</taxon>
        <taxon>Pseudomonadati</taxon>
        <taxon>Pseudomonadota</taxon>
        <taxon>Alphaproteobacteria</taxon>
        <taxon>Rhodobacterales</taxon>
        <taxon>Roseobacteraceae</taxon>
        <taxon>Roseovarius</taxon>
    </lineage>
</organism>
<sequence>MEREILIGIAFILIGAYLIVFRKWLAANQAKWASERGGLVEKNVNSISPTGHERNALIIGLLLLCAGSVVIFRGKIDFRSLVDLELIAWGFFGLGIISFGHAVIFKRTKWSVVVATFLLLLVTIFLISVVTA</sequence>
<evidence type="ECO:0008006" key="4">
    <source>
        <dbReference type="Google" id="ProtNLM"/>
    </source>
</evidence>
<keyword evidence="1" id="KW-1133">Transmembrane helix</keyword>
<accession>A0ABZ2TJV0</accession>
<gene>
    <name evidence="2" type="ORF">RZS32_008370</name>
</gene>
<keyword evidence="1" id="KW-0472">Membrane</keyword>
<evidence type="ECO:0000313" key="2">
    <source>
        <dbReference type="EMBL" id="WYK19841.1"/>
    </source>
</evidence>
<feature type="transmembrane region" description="Helical" evidence="1">
    <location>
        <begin position="56"/>
        <end position="74"/>
    </location>
</feature>
<dbReference type="EMBL" id="CP146606">
    <property type="protein sequence ID" value="WYK19841.1"/>
    <property type="molecule type" value="Genomic_DNA"/>
</dbReference>
<name>A0ABZ2TJV0_9RHOB</name>
<keyword evidence="3" id="KW-1185">Reference proteome</keyword>
<feature type="transmembrane region" description="Helical" evidence="1">
    <location>
        <begin position="86"/>
        <end position="105"/>
    </location>
</feature>
<feature type="transmembrane region" description="Helical" evidence="1">
    <location>
        <begin position="112"/>
        <end position="131"/>
    </location>
</feature>
<protein>
    <recommendedName>
        <fullName evidence="4">DUF3784 domain-containing protein</fullName>
    </recommendedName>
</protein>
<evidence type="ECO:0000313" key="3">
    <source>
        <dbReference type="Proteomes" id="UP001281305"/>
    </source>
</evidence>
<dbReference type="RefSeq" id="WP_317056542.1">
    <property type="nucleotide sequence ID" value="NZ_CP146606.1"/>
</dbReference>
<proteinExistence type="predicted"/>
<reference evidence="2 3" key="1">
    <citation type="submission" date="2024-02" db="EMBL/GenBank/DDBJ databases">
        <title>Roseovarius strain W115 nov., isolated from a marine algae.</title>
        <authorList>
            <person name="Lee M.W."/>
            <person name="Lee J.K."/>
            <person name="Kim J.M."/>
            <person name="Choi D.G."/>
            <person name="Baek J.H."/>
            <person name="Bayburt H."/>
            <person name="Jung J.J."/>
            <person name="Han D.M."/>
            <person name="Jeon C.O."/>
        </authorList>
    </citation>
    <scope>NUCLEOTIDE SEQUENCE [LARGE SCALE GENOMIC DNA]</scope>
    <source>
        <strain evidence="2 3">W115</strain>
    </source>
</reference>
<evidence type="ECO:0000256" key="1">
    <source>
        <dbReference type="SAM" id="Phobius"/>
    </source>
</evidence>
<dbReference type="Proteomes" id="UP001281305">
    <property type="component" value="Chromosome"/>
</dbReference>
<feature type="transmembrane region" description="Helical" evidence="1">
    <location>
        <begin position="6"/>
        <end position="25"/>
    </location>
</feature>
<keyword evidence="1" id="KW-0812">Transmembrane</keyword>